<reference evidence="3 4" key="1">
    <citation type="journal article" date="2018" name="Sci. Rep.">
        <title>Comparative genomics provides insights into the lifestyle and reveals functional heterogeneity of dark septate endophytic fungi.</title>
        <authorList>
            <person name="Knapp D.G."/>
            <person name="Nemeth J.B."/>
            <person name="Barry K."/>
            <person name="Hainaut M."/>
            <person name="Henrissat B."/>
            <person name="Johnson J."/>
            <person name="Kuo A."/>
            <person name="Lim J.H.P."/>
            <person name="Lipzen A."/>
            <person name="Nolan M."/>
            <person name="Ohm R.A."/>
            <person name="Tamas L."/>
            <person name="Grigoriev I.V."/>
            <person name="Spatafora J.W."/>
            <person name="Nagy L.G."/>
            <person name="Kovacs G.M."/>
        </authorList>
    </citation>
    <scope>NUCLEOTIDE SEQUENCE [LARGE SCALE GENOMIC DNA]</scope>
    <source>
        <strain evidence="3 4">DSE2036</strain>
    </source>
</reference>
<dbReference type="InterPro" id="IPR027417">
    <property type="entry name" value="P-loop_NTPase"/>
</dbReference>
<dbReference type="Gene3D" id="3.40.50.300">
    <property type="entry name" value="P-loop containing nucleotide triphosphate hydrolases"/>
    <property type="match status" value="1"/>
</dbReference>
<feature type="domain" description="DUF7779" evidence="2">
    <location>
        <begin position="631"/>
        <end position="724"/>
    </location>
</feature>
<dbReference type="EMBL" id="KZ805561">
    <property type="protein sequence ID" value="PVH93909.1"/>
    <property type="molecule type" value="Genomic_DNA"/>
</dbReference>
<dbReference type="InterPro" id="IPR011990">
    <property type="entry name" value="TPR-like_helical_dom_sf"/>
</dbReference>
<proteinExistence type="predicted"/>
<keyword evidence="4" id="KW-1185">Reference proteome</keyword>
<evidence type="ECO:0000313" key="3">
    <source>
        <dbReference type="EMBL" id="PVH93909.1"/>
    </source>
</evidence>
<dbReference type="Gene3D" id="1.25.40.10">
    <property type="entry name" value="Tetratricopeptide repeat domain"/>
    <property type="match status" value="1"/>
</dbReference>
<dbReference type="PANTHER" id="PTHR35205:SF1">
    <property type="entry name" value="ZU5 DOMAIN-CONTAINING PROTEIN"/>
    <property type="match status" value="1"/>
</dbReference>
<feature type="compositionally biased region" description="Low complexity" evidence="1">
    <location>
        <begin position="321"/>
        <end position="332"/>
    </location>
</feature>
<organism evidence="3 4">
    <name type="scientific">Periconia macrospinosa</name>
    <dbReference type="NCBI Taxonomy" id="97972"/>
    <lineage>
        <taxon>Eukaryota</taxon>
        <taxon>Fungi</taxon>
        <taxon>Dikarya</taxon>
        <taxon>Ascomycota</taxon>
        <taxon>Pezizomycotina</taxon>
        <taxon>Dothideomycetes</taxon>
        <taxon>Pleosporomycetidae</taxon>
        <taxon>Pleosporales</taxon>
        <taxon>Massarineae</taxon>
        <taxon>Periconiaceae</taxon>
        <taxon>Periconia</taxon>
    </lineage>
</organism>
<name>A0A2V1D9Q6_9PLEO</name>
<dbReference type="SUPFAM" id="SSF48452">
    <property type="entry name" value="TPR-like"/>
    <property type="match status" value="2"/>
</dbReference>
<protein>
    <recommendedName>
        <fullName evidence="2">DUF7779 domain-containing protein</fullName>
    </recommendedName>
</protein>
<dbReference type="InterPro" id="IPR056681">
    <property type="entry name" value="DUF7779"/>
</dbReference>
<sequence length="1112" mass="126368">MFEDALSMQSKFHDEATLSGPFGPLLTSPPASQMIDILLVPNVDGNTLEWGIRSPQWSLALKKFDVVLRFIDASAKSLYAHLLDKNWLEEAEKYLIKLIRNSRGWDNEQQAFTKKQALIRIGWEPAELDKIGRVICGVVFIGSPHLSKSDDDLVNQFLNVCKHDSRRSRKLHKVFTDMKKNLTELAMMFNDVSYENLGILTIREADTETTTFGWFRSVSKKRKLTVDPSTAKLSMRQETVVDLMINHTGLCHLTAAPNELNHDVATWFETIAQRSPDEVKLRVQRDLRLSTWHKDVETNINTGEPNDQILDPGTPVTPEVQSSMSNQQGSSSGGFEIVPSNDILQIPRRQPDLPCFYVEDSLKNKEFFGRQAVLRDLDSYLLPSSSKSSESTGVGNLNKCVVLIGVPGVGKSEVAAAYAFARRDRFDAVFWLQADTKKKLADGFAEIARKLKLKNYDQDAIFDAVTAAEDARGWLSNPKRVVDEAQDCIAQTDATWLLILDNADDPSLLADYLPILGPGSVLVTSNKPGSMWSTRTKELEPFSNEEGAELIRKWTNSHEADALASSRRITSIFGGVPLALLQCAETVKDNALSLGIFLEWHQRLQERGELIEQLETPSDRLGARGTIATRWTLQYMDAATKAVLNVFSFLDPDSIQDKICYQYPKNVAHELLLPDFPRTIRQVQNVRKELKKRPFVKFDDGEKQEWRIHRSVQDIFRFYMDEKQFRLVFTCSVALLHNLWEPEYSQGRSHAIDRWHSYNQLCDHLSSITKVATGPLREGFLSPNIQLARLLFQCSWVQKEQGRFEKASEFLQYGREICEMMQNSDEAYRILHDIFHTIGSIAMETNDPASALSNTSRVLEYWKVISEQKCVRDRNLAVGYLQHAIALLLHDRFEEAIGELLIGIEIMDAVVEDKEKISTWKLNLGYAYLLSGQLDGAEHILREGLAEREHKFGPRDVYSYKGLRSGAYHHALGNVSLERKTEEGNKDAKAFHEHAKWQFESTLGTSHHRVGDMNYILSRHARKEKKFKESESMLREALRIYALTPQLFGPEIARAKFALHLVLKQLGVEGGETERLRLESLQERARLSGIEIGKLQGSLEEDFDVLVAYFSR</sequence>
<dbReference type="AlphaFoldDB" id="A0A2V1D9Q6"/>
<dbReference type="Pfam" id="PF25000">
    <property type="entry name" value="DUF7779"/>
    <property type="match status" value="1"/>
</dbReference>
<evidence type="ECO:0000256" key="1">
    <source>
        <dbReference type="SAM" id="MobiDB-lite"/>
    </source>
</evidence>
<dbReference type="PANTHER" id="PTHR35205">
    <property type="entry name" value="NB-ARC AND TPR DOMAIN PROTEIN"/>
    <property type="match status" value="1"/>
</dbReference>
<dbReference type="OrthoDB" id="6161812at2759"/>
<feature type="region of interest" description="Disordered" evidence="1">
    <location>
        <begin position="298"/>
        <end position="332"/>
    </location>
</feature>
<dbReference type="Proteomes" id="UP000244855">
    <property type="component" value="Unassembled WGS sequence"/>
</dbReference>
<dbReference type="STRING" id="97972.A0A2V1D9Q6"/>
<evidence type="ECO:0000313" key="4">
    <source>
        <dbReference type="Proteomes" id="UP000244855"/>
    </source>
</evidence>
<gene>
    <name evidence="3" type="ORF">DM02DRAFT_694729</name>
</gene>
<evidence type="ECO:0000259" key="2">
    <source>
        <dbReference type="Pfam" id="PF25000"/>
    </source>
</evidence>
<dbReference type="SUPFAM" id="SSF52540">
    <property type="entry name" value="P-loop containing nucleoside triphosphate hydrolases"/>
    <property type="match status" value="1"/>
</dbReference>
<accession>A0A2V1D9Q6</accession>